<organism evidence="2 3">
    <name type="scientific">Phocoenobacter skyensis</name>
    <dbReference type="NCBI Taxonomy" id="97481"/>
    <lineage>
        <taxon>Bacteria</taxon>
        <taxon>Pseudomonadati</taxon>
        <taxon>Pseudomonadota</taxon>
        <taxon>Gammaproteobacteria</taxon>
        <taxon>Pasteurellales</taxon>
        <taxon>Pasteurellaceae</taxon>
        <taxon>Phocoenobacter</taxon>
    </lineage>
</organism>
<sequence length="144" mass="16783">MSYNLKNLEEVIANKLQEAVHIYKNRELKVLDIGIFPWHKSIEISLLFSDEKVDVDDIAAWENYNFSDIYEGKWQEAQIIGDEMYQVWEKECNVIPILEDFAEAVSSDTVTNIIKMFNLAPDFVVQLLNPDDSESKNFISKKFN</sequence>
<accession>A0A1H7YGF6</accession>
<reference evidence="2" key="1">
    <citation type="submission" date="2016-10" db="EMBL/GenBank/DDBJ databases">
        <authorList>
            <person name="de Groot N.N."/>
        </authorList>
    </citation>
    <scope>NUCLEOTIDE SEQUENCE [LARGE SCALE GENOMIC DNA]</scope>
    <source>
        <strain evidence="2">DSM 24204</strain>
    </source>
</reference>
<evidence type="ECO:0000313" key="3">
    <source>
        <dbReference type="Proteomes" id="UP000198883"/>
    </source>
</evidence>
<dbReference type="RefSeq" id="WP_090922448.1">
    <property type="nucleotide sequence ID" value="NZ_CP016180.1"/>
</dbReference>
<proteinExistence type="predicted"/>
<evidence type="ECO:0000313" key="2">
    <source>
        <dbReference type="EMBL" id="SEM44418.1"/>
    </source>
</evidence>
<dbReference type="AlphaFoldDB" id="A0A1H7YGF6"/>
<protein>
    <recommendedName>
        <fullName evidence="5">DUF4303 domain-containing protein</fullName>
    </recommendedName>
</protein>
<dbReference type="Proteomes" id="UP000198883">
    <property type="component" value="Unassembled WGS sequence"/>
</dbReference>
<dbReference type="STRING" id="97481.SAMN05444853_11826"/>
<dbReference type="OrthoDB" id="9182805at2"/>
<evidence type="ECO:0000313" key="4">
    <source>
        <dbReference type="Proteomes" id="UP001224812"/>
    </source>
</evidence>
<dbReference type="EMBL" id="JASAVS010000014">
    <property type="protein sequence ID" value="MDP8085688.1"/>
    <property type="molecule type" value="Genomic_DNA"/>
</dbReference>
<evidence type="ECO:0000313" key="1">
    <source>
        <dbReference type="EMBL" id="MDP8085688.1"/>
    </source>
</evidence>
<gene>
    <name evidence="1" type="ORF">QJT92_07110</name>
    <name evidence="2" type="ORF">SAMN05444853_11826</name>
</gene>
<evidence type="ECO:0008006" key="5">
    <source>
        <dbReference type="Google" id="ProtNLM"/>
    </source>
</evidence>
<reference evidence="1 4" key="3">
    <citation type="journal article" date="2023" name="Front. Microbiol.">
        <title>Phylogeography and host specificity of Pasteurellaceae pathogenic to sea-farmed fish in the north-east Atlantic.</title>
        <authorList>
            <person name="Gulla S."/>
            <person name="Colquhoun D.J."/>
            <person name="Olsen A.B."/>
            <person name="Spilsberg B."/>
            <person name="Lagesen K."/>
            <person name="Aakesson C.P."/>
            <person name="Strom S."/>
            <person name="Manji F."/>
            <person name="Birkbeck T.H."/>
            <person name="Nilsen H.K."/>
        </authorList>
    </citation>
    <scope>NUCLEOTIDE SEQUENCE [LARGE SCALE GENOMIC DNA]</scope>
    <source>
        <strain evidence="1 4">VIO11850</strain>
    </source>
</reference>
<name>A0A1H7YGF6_9PAST</name>
<dbReference type="Proteomes" id="UP001224812">
    <property type="component" value="Unassembled WGS sequence"/>
</dbReference>
<reference evidence="3" key="2">
    <citation type="submission" date="2016-10" db="EMBL/GenBank/DDBJ databases">
        <authorList>
            <person name="Varghese N."/>
            <person name="Submissions S."/>
        </authorList>
    </citation>
    <scope>NUCLEOTIDE SEQUENCE [LARGE SCALE GENOMIC DNA]</scope>
    <source>
        <strain evidence="3">DSM 24204</strain>
    </source>
</reference>
<keyword evidence="4" id="KW-1185">Reference proteome</keyword>
<dbReference type="GeneID" id="83544189"/>
<dbReference type="EMBL" id="FOBN01000018">
    <property type="protein sequence ID" value="SEM44418.1"/>
    <property type="molecule type" value="Genomic_DNA"/>
</dbReference>